<sequence>MAAEEVQGQLAAVSLEPDNETSAKAPPNPAPDSEQAMDGSDSAQHVVPNTATPEGFAAPTTLWLGGISPEAKQEAQDTLRTILRGGTTSEKEVIYLLLRLLEPFVDTEEPRLELPKLKSRERRIAHKVGDVTGLQRFTDGQTIYLLRGASVDFAALRELVDEVESSQQSRPKMRLMRRKDADDDDGSLDASQNSDGTSDAGSRRVRTLSQREQEYEEARARIFREAEEEAKAQAQAAAMAALQAATQTQDPTQAQGQAQTQPQAQPQKQAHNQQAQVAGQRDADSTKEGQQRTANPDVANWNGPRDRQTRSSHAGGRRGRGRGYATGMPMNAEGGFPGRMWHPDAMQAGMHGWSPAQGWGRGYPQSDRQPPMSGTFNPYAPGFVPGAPFIGDQGAPRASHGHAPAMAPQYGQRSSQAPQHMPQQPYAGQAWPSSNPMAYNMPHGNFAMPHASFGAPYPGYPSPMGMRPGAQVGASASQAPGTGRGRGNGRQLYNPKA</sequence>
<feature type="domain" description="SUZ" evidence="2">
    <location>
        <begin position="150"/>
        <end position="227"/>
    </location>
</feature>
<dbReference type="InterPro" id="IPR024771">
    <property type="entry name" value="SUZ"/>
</dbReference>
<feature type="region of interest" description="Disordered" evidence="1">
    <location>
        <begin position="461"/>
        <end position="497"/>
    </location>
</feature>
<organism evidence="3 4">
    <name type="scientific">Monosiga brevicollis</name>
    <name type="common">Choanoflagellate</name>
    <dbReference type="NCBI Taxonomy" id="81824"/>
    <lineage>
        <taxon>Eukaryota</taxon>
        <taxon>Choanoflagellata</taxon>
        <taxon>Craspedida</taxon>
        <taxon>Salpingoecidae</taxon>
        <taxon>Monosiga</taxon>
    </lineage>
</organism>
<gene>
    <name evidence="3" type="ORF">MONBRDRAFT_29042</name>
</gene>
<dbReference type="Pfam" id="PF12752">
    <property type="entry name" value="SUZ"/>
    <property type="match status" value="1"/>
</dbReference>
<reference evidence="3 4" key="1">
    <citation type="journal article" date="2008" name="Nature">
        <title>The genome of the choanoflagellate Monosiga brevicollis and the origin of metazoans.</title>
        <authorList>
            <consortium name="JGI Sequencing"/>
            <person name="King N."/>
            <person name="Westbrook M.J."/>
            <person name="Young S.L."/>
            <person name="Kuo A."/>
            <person name="Abedin M."/>
            <person name="Chapman J."/>
            <person name="Fairclough S."/>
            <person name="Hellsten U."/>
            <person name="Isogai Y."/>
            <person name="Letunic I."/>
            <person name="Marr M."/>
            <person name="Pincus D."/>
            <person name="Putnam N."/>
            <person name="Rokas A."/>
            <person name="Wright K.J."/>
            <person name="Zuzow R."/>
            <person name="Dirks W."/>
            <person name="Good M."/>
            <person name="Goodstein D."/>
            <person name="Lemons D."/>
            <person name="Li W."/>
            <person name="Lyons J.B."/>
            <person name="Morris A."/>
            <person name="Nichols S."/>
            <person name="Richter D.J."/>
            <person name="Salamov A."/>
            <person name="Bork P."/>
            <person name="Lim W.A."/>
            <person name="Manning G."/>
            <person name="Miller W.T."/>
            <person name="McGinnis W."/>
            <person name="Shapiro H."/>
            <person name="Tjian R."/>
            <person name="Grigoriev I.V."/>
            <person name="Rokhsar D."/>
        </authorList>
    </citation>
    <scope>NUCLEOTIDE SEQUENCE [LARGE SCALE GENOMIC DNA]</scope>
    <source>
        <strain evidence="4">MX1 / ATCC 50154</strain>
    </source>
</reference>
<dbReference type="PROSITE" id="PS51673">
    <property type="entry name" value="SUZ"/>
    <property type="match status" value="1"/>
</dbReference>
<dbReference type="RefSeq" id="XP_001749586.1">
    <property type="nucleotide sequence ID" value="XM_001749534.1"/>
</dbReference>
<feature type="compositionally biased region" description="Basic and acidic residues" evidence="1">
    <location>
        <begin position="281"/>
        <end position="290"/>
    </location>
</feature>
<dbReference type="PANTHER" id="PTHR15672">
    <property type="entry name" value="CAMP-REGULATED PHOSPHOPROTEIN 21 RELATED R3H DOMAIN CONTAINING PROTEIN"/>
    <property type="match status" value="1"/>
</dbReference>
<feature type="region of interest" description="Disordered" evidence="1">
    <location>
        <begin position="162"/>
        <end position="212"/>
    </location>
</feature>
<dbReference type="STRING" id="81824.A9V9Y2"/>
<evidence type="ECO:0000313" key="4">
    <source>
        <dbReference type="Proteomes" id="UP000001357"/>
    </source>
</evidence>
<accession>A9V9Y2</accession>
<dbReference type="PANTHER" id="PTHR15672:SF8">
    <property type="entry name" value="PROTEIN ENCORE"/>
    <property type="match status" value="1"/>
</dbReference>
<dbReference type="InterPro" id="IPR051937">
    <property type="entry name" value="R3H_domain_containing"/>
</dbReference>
<feature type="region of interest" description="Disordered" evidence="1">
    <location>
        <begin position="1"/>
        <end position="54"/>
    </location>
</feature>
<dbReference type="InterPro" id="IPR036867">
    <property type="entry name" value="R3H_dom_sf"/>
</dbReference>
<name>A9V9Y2_MONBE</name>
<dbReference type="GO" id="GO:0003676">
    <property type="term" value="F:nucleic acid binding"/>
    <property type="evidence" value="ECO:0007669"/>
    <property type="project" value="InterPro"/>
</dbReference>
<dbReference type="InParanoid" id="A9V9Y2"/>
<dbReference type="Proteomes" id="UP000001357">
    <property type="component" value="Unassembled WGS sequence"/>
</dbReference>
<dbReference type="AlphaFoldDB" id="A9V9Y2"/>
<dbReference type="EMBL" id="CH991572">
    <property type="protein sequence ID" value="EDQ85637.1"/>
    <property type="molecule type" value="Genomic_DNA"/>
</dbReference>
<proteinExistence type="predicted"/>
<evidence type="ECO:0000259" key="2">
    <source>
        <dbReference type="PROSITE" id="PS51673"/>
    </source>
</evidence>
<dbReference type="SUPFAM" id="SSF82708">
    <property type="entry name" value="R3H domain"/>
    <property type="match status" value="1"/>
</dbReference>
<protein>
    <recommendedName>
        <fullName evidence="2">SUZ domain-containing protein</fullName>
    </recommendedName>
</protein>
<evidence type="ECO:0000256" key="1">
    <source>
        <dbReference type="SAM" id="MobiDB-lite"/>
    </source>
</evidence>
<feature type="compositionally biased region" description="Polar residues" evidence="1">
    <location>
        <begin position="41"/>
        <end position="52"/>
    </location>
</feature>
<feature type="region of interest" description="Disordered" evidence="1">
    <location>
        <begin position="394"/>
        <end position="428"/>
    </location>
</feature>
<feature type="compositionally biased region" description="Low complexity" evidence="1">
    <location>
        <begin position="242"/>
        <end position="278"/>
    </location>
</feature>
<feature type="compositionally biased region" description="Polar residues" evidence="1">
    <location>
        <begin position="411"/>
        <end position="422"/>
    </location>
</feature>
<feature type="region of interest" description="Disordered" evidence="1">
    <location>
        <begin position="242"/>
        <end position="329"/>
    </location>
</feature>
<dbReference type="GeneID" id="5894890"/>
<evidence type="ECO:0000313" key="3">
    <source>
        <dbReference type="EMBL" id="EDQ85637.1"/>
    </source>
</evidence>
<dbReference type="KEGG" id="mbr:MONBRDRAFT_29042"/>
<keyword evidence="4" id="KW-1185">Reference proteome</keyword>